<evidence type="ECO:0000256" key="3">
    <source>
        <dbReference type="ARBA" id="ARBA00022452"/>
    </source>
</evidence>
<dbReference type="GO" id="GO:0044718">
    <property type="term" value="P:siderophore transmembrane transport"/>
    <property type="evidence" value="ECO:0007669"/>
    <property type="project" value="TreeGrafter"/>
</dbReference>
<dbReference type="PROSITE" id="PS52016">
    <property type="entry name" value="TONB_DEPENDENT_REC_3"/>
    <property type="match status" value="1"/>
</dbReference>
<dbReference type="InterPro" id="IPR023996">
    <property type="entry name" value="TonB-dep_OMP_SusC/RagA"/>
</dbReference>
<sequence>MKTKFKGILTLFLAFVVQISFAQERTISGTVSDASGVLPGVSILIKGTNKGISSDFDGKFKIKAKTGDILVFSYVGFKSIEKKVGLSNTLNITMTEDSSVLDEIVVTALGGKKAKRSLGYGTQKVSGEQITEARAENALSSLSGKVAGVTINTNSGNLGGSARIVLRGVGSITQSNTPLIVVDGIPLDNSNFNTRSTQQGGGGRDFGDAGFDVNPDDIESMNVLKGGAAAALYGSRAVNGVILITTKSGKEGKSSITINSGFSFSDVAVSPKIQRLYGGGSGDPATIGQSTFATQNINGTTYKLVDYATDESWGPRFDPNQKVLHWDSFDPEFASDYLKPRAWVAPKTSLDDFYETGISLNNSVIFTKGSEKSTMRLSVSNTKTTGIVPNSEINKTTVGFKGSSKISDNLDINASVNFSLTKGTNRPEIGYAGGSVIQKFYQFGQTQLDYNRLKNYQLIDGTQRTWNRVAWDNPSIRYSDNPYWIVNKYLSDDTRTRWYGTIGGKYKFSNEFYATGKIYADTYSFLVNQTVAKGSSDQSSAQKDNRTFIELNYEALIHFDKNFFNEKLTLSSFFGGNTRTANRTRLSATTNGGLVVDDIYNLSNSVDPATTTNFNSEIRLNSLLGSVSLGYDNFIFLNLTGRNDWTSTLPTNNNSYFYPSVNASLVFSELIESDWLNYGKFRGGWAKVGNDTDPYRLINTFDVRQPFQNSSRFSQPGSKLNPNLKPENKDTWEVGLEMGFFRNRLTFDLTYYNEVTSDLITPVQIDPSTGFTSKFTNGGKLKNTGIEALVNITPVKTEDFKWDVTWNFSKNNNKLIELTEGVSALVLGSFPFQGVTLNAVVGKPYGIIRGTNFVFDDNGNKVLEKGRYLRTKNQEDLGSILPDYNMGLRNNFNYKGFNLSFLIDHQKGGVYRSLTNVWGNYSGILEQTAINNIREDGVIQPGVNGTVTYDPNDNSKYTVSNTSPNTTVISAQQQGQDYFIRSAAASVFKADYFKLREITFGYTVPKKWLGNNITGLRISTFARNVFTWGLDNENFDPEVATSGSGNIQGSEGGSLPSTKTFGVNVQLKF</sequence>
<feature type="domain" description="TonB-dependent receptor-like beta-barrel" evidence="13">
    <location>
        <begin position="442"/>
        <end position="807"/>
    </location>
</feature>
<proteinExistence type="inferred from homology"/>
<comment type="similarity">
    <text evidence="10 11">Belongs to the TonB-dependent receptor family.</text>
</comment>
<dbReference type="NCBIfam" id="TIGR04056">
    <property type="entry name" value="OMP_RagA_SusC"/>
    <property type="match status" value="1"/>
</dbReference>
<feature type="chain" id="PRO_5037639812" evidence="12">
    <location>
        <begin position="23"/>
        <end position="1069"/>
    </location>
</feature>
<dbReference type="PANTHER" id="PTHR30069:SF29">
    <property type="entry name" value="HEMOGLOBIN AND HEMOGLOBIN-HAPTOGLOBIN-BINDING PROTEIN 1-RELATED"/>
    <property type="match status" value="1"/>
</dbReference>
<dbReference type="Pfam" id="PF00593">
    <property type="entry name" value="TonB_dep_Rec_b-barrel"/>
    <property type="match status" value="1"/>
</dbReference>
<accession>A0A975CSF5</accession>
<dbReference type="InterPro" id="IPR036942">
    <property type="entry name" value="Beta-barrel_TonB_sf"/>
</dbReference>
<dbReference type="SUPFAM" id="SSF56935">
    <property type="entry name" value="Porins"/>
    <property type="match status" value="1"/>
</dbReference>
<feature type="signal peptide" evidence="12">
    <location>
        <begin position="1"/>
        <end position="22"/>
    </location>
</feature>
<dbReference type="EMBL" id="CP071869">
    <property type="protein sequence ID" value="QTE23975.1"/>
    <property type="molecule type" value="Genomic_DNA"/>
</dbReference>
<gene>
    <name evidence="15" type="ORF">J3359_06815</name>
</gene>
<evidence type="ECO:0000256" key="9">
    <source>
        <dbReference type="ARBA" id="ARBA00023237"/>
    </source>
</evidence>
<dbReference type="InterPro" id="IPR039426">
    <property type="entry name" value="TonB-dep_rcpt-like"/>
</dbReference>
<evidence type="ECO:0000256" key="2">
    <source>
        <dbReference type="ARBA" id="ARBA00022448"/>
    </source>
</evidence>
<evidence type="ECO:0000256" key="7">
    <source>
        <dbReference type="ARBA" id="ARBA00023136"/>
    </source>
</evidence>
<evidence type="ECO:0000259" key="13">
    <source>
        <dbReference type="Pfam" id="PF00593"/>
    </source>
</evidence>
<dbReference type="InterPro" id="IPR023997">
    <property type="entry name" value="TonB-dep_OMP_SusC/RagA_CS"/>
</dbReference>
<comment type="subcellular location">
    <subcellularLocation>
        <location evidence="1 10">Cell outer membrane</location>
        <topology evidence="1 10">Multi-pass membrane protein</topology>
    </subcellularLocation>
</comment>
<dbReference type="InterPro" id="IPR012910">
    <property type="entry name" value="Plug_dom"/>
</dbReference>
<evidence type="ECO:0000256" key="6">
    <source>
        <dbReference type="ARBA" id="ARBA00023077"/>
    </source>
</evidence>
<dbReference type="AlphaFoldDB" id="A0A975CSF5"/>
<feature type="domain" description="TonB-dependent receptor plug" evidence="14">
    <location>
        <begin position="116"/>
        <end position="241"/>
    </location>
</feature>
<dbReference type="Gene3D" id="2.40.170.20">
    <property type="entry name" value="TonB-dependent receptor, beta-barrel domain"/>
    <property type="match status" value="1"/>
</dbReference>
<dbReference type="Pfam" id="PF13715">
    <property type="entry name" value="CarbopepD_reg_2"/>
    <property type="match status" value="1"/>
</dbReference>
<dbReference type="Gene3D" id="2.170.130.10">
    <property type="entry name" value="TonB-dependent receptor, plug domain"/>
    <property type="match status" value="1"/>
</dbReference>
<dbReference type="Proteomes" id="UP000663920">
    <property type="component" value="Chromosome"/>
</dbReference>
<evidence type="ECO:0000256" key="8">
    <source>
        <dbReference type="ARBA" id="ARBA00023170"/>
    </source>
</evidence>
<dbReference type="GO" id="GO:0009279">
    <property type="term" value="C:cell outer membrane"/>
    <property type="evidence" value="ECO:0007669"/>
    <property type="project" value="UniProtKB-SubCell"/>
</dbReference>
<evidence type="ECO:0000256" key="11">
    <source>
        <dbReference type="RuleBase" id="RU003357"/>
    </source>
</evidence>
<keyword evidence="4 10" id="KW-0812">Transmembrane</keyword>
<dbReference type="PANTHER" id="PTHR30069">
    <property type="entry name" value="TONB-DEPENDENT OUTER MEMBRANE RECEPTOR"/>
    <property type="match status" value="1"/>
</dbReference>
<dbReference type="InterPro" id="IPR008969">
    <property type="entry name" value="CarboxyPept-like_regulatory"/>
</dbReference>
<dbReference type="RefSeq" id="WP_208079960.1">
    <property type="nucleotide sequence ID" value="NZ_CP071869.1"/>
</dbReference>
<dbReference type="Pfam" id="PF07715">
    <property type="entry name" value="Plug"/>
    <property type="match status" value="1"/>
</dbReference>
<organism evidence="15 16">
    <name type="scientific">Polaribacter cellanae</name>
    <dbReference type="NCBI Taxonomy" id="2818493"/>
    <lineage>
        <taxon>Bacteria</taxon>
        <taxon>Pseudomonadati</taxon>
        <taxon>Bacteroidota</taxon>
        <taxon>Flavobacteriia</taxon>
        <taxon>Flavobacteriales</taxon>
        <taxon>Flavobacteriaceae</taxon>
    </lineage>
</organism>
<dbReference type="NCBIfam" id="TIGR04057">
    <property type="entry name" value="SusC_RagA_signa"/>
    <property type="match status" value="1"/>
</dbReference>
<evidence type="ECO:0000259" key="14">
    <source>
        <dbReference type="Pfam" id="PF07715"/>
    </source>
</evidence>
<dbReference type="GO" id="GO:0015344">
    <property type="term" value="F:siderophore uptake transmembrane transporter activity"/>
    <property type="evidence" value="ECO:0007669"/>
    <property type="project" value="TreeGrafter"/>
</dbReference>
<keyword evidence="6 11" id="KW-0798">TonB box</keyword>
<evidence type="ECO:0000256" key="10">
    <source>
        <dbReference type="PROSITE-ProRule" id="PRU01360"/>
    </source>
</evidence>
<dbReference type="InterPro" id="IPR037066">
    <property type="entry name" value="Plug_dom_sf"/>
</dbReference>
<evidence type="ECO:0000256" key="12">
    <source>
        <dbReference type="SAM" id="SignalP"/>
    </source>
</evidence>
<evidence type="ECO:0000256" key="1">
    <source>
        <dbReference type="ARBA" id="ARBA00004571"/>
    </source>
</evidence>
<evidence type="ECO:0000313" key="15">
    <source>
        <dbReference type="EMBL" id="QTE23975.1"/>
    </source>
</evidence>
<keyword evidence="5 12" id="KW-0732">Signal</keyword>
<keyword evidence="7 10" id="KW-0472">Membrane</keyword>
<reference evidence="15 16" key="1">
    <citation type="submission" date="2021-03" db="EMBL/GenBank/DDBJ databases">
        <title>Complete genome of Polaribacter_sp.SM13.</title>
        <authorList>
            <person name="Jeong S.W."/>
            <person name="Bae J.W."/>
        </authorList>
    </citation>
    <scope>NUCLEOTIDE SEQUENCE [LARGE SCALE GENOMIC DNA]</scope>
    <source>
        <strain evidence="15 16">SM13</strain>
    </source>
</reference>
<dbReference type="InterPro" id="IPR000531">
    <property type="entry name" value="Beta-barrel_TonB"/>
</dbReference>
<keyword evidence="9 10" id="KW-0998">Cell outer membrane</keyword>
<dbReference type="KEGG" id="pcea:J3359_06815"/>
<evidence type="ECO:0000256" key="5">
    <source>
        <dbReference type="ARBA" id="ARBA00022729"/>
    </source>
</evidence>
<protein>
    <submittedName>
        <fullName evidence="15">SusC/RagA family TonB-linked outer membrane protein</fullName>
    </submittedName>
</protein>
<keyword evidence="2 10" id="KW-0813">Transport</keyword>
<evidence type="ECO:0000313" key="16">
    <source>
        <dbReference type="Proteomes" id="UP000663920"/>
    </source>
</evidence>
<dbReference type="SUPFAM" id="SSF49464">
    <property type="entry name" value="Carboxypeptidase regulatory domain-like"/>
    <property type="match status" value="1"/>
</dbReference>
<evidence type="ECO:0000256" key="4">
    <source>
        <dbReference type="ARBA" id="ARBA00022692"/>
    </source>
</evidence>
<keyword evidence="8" id="KW-0675">Receptor</keyword>
<keyword evidence="16" id="KW-1185">Reference proteome</keyword>
<keyword evidence="3 10" id="KW-1134">Transmembrane beta strand</keyword>
<name>A0A975CSF5_9FLAO</name>